<evidence type="ECO:0000313" key="2">
    <source>
        <dbReference type="Proteomes" id="UP000831947"/>
    </source>
</evidence>
<reference evidence="1 2" key="1">
    <citation type="journal article" date="2022" name="Int. J. Syst. Evol. Microbiol.">
        <title>Apilactobacillus apisilvae sp. nov., Nicolia spurrieriana gen. nov. sp. nov., Bombilactobacillus folatiphilus sp. nov. and Bombilactobacillus thymidiniphilus sp. nov., four new lactic acid bacterial isolates from stingless bees Tetragonula carbonaria and Austroplebeia australis.</title>
        <authorList>
            <person name="Oliphant S.A."/>
            <person name="Watson-Haigh N.S."/>
            <person name="Sumby K.M."/>
            <person name="Gardner J."/>
            <person name="Groom S."/>
            <person name="Jiranek V."/>
        </authorList>
    </citation>
    <scope>NUCLEOTIDE SEQUENCE [LARGE SCALE GENOMIC DNA]</scope>
    <source>
        <strain evidence="1 2">SG4_A1</strain>
    </source>
</reference>
<sequence length="160" mass="16694">MNSLKKFFTKHLYQAERRGNIKLYGHSQVSNDLEMTNKYHRANAIEDSKIGKGLGIISDAIDWVDDFQNLNRKHSALSSAAYASEHLAVTAGTTALGSSAGTEVGAAMGAAIGTVVFPGLGTEAGAAIGSVAGDIIGGWIGDSAGSAINDKTDKHFHLFG</sequence>
<dbReference type="EMBL" id="CP093365">
    <property type="protein sequence ID" value="UQS83192.1"/>
    <property type="molecule type" value="Genomic_DNA"/>
</dbReference>
<name>A0ABY4PBY0_9LACO</name>
<accession>A0ABY4PBY0</accession>
<evidence type="ECO:0000313" key="1">
    <source>
        <dbReference type="EMBL" id="UQS83192.1"/>
    </source>
</evidence>
<dbReference type="Proteomes" id="UP000831947">
    <property type="component" value="Chromosome"/>
</dbReference>
<evidence type="ECO:0008006" key="3">
    <source>
        <dbReference type="Google" id="ProtNLM"/>
    </source>
</evidence>
<organism evidence="1 2">
    <name type="scientific">Bombilactobacillus thymidiniphilus</name>
    <dbReference type="NCBI Taxonomy" id="2923363"/>
    <lineage>
        <taxon>Bacteria</taxon>
        <taxon>Bacillati</taxon>
        <taxon>Bacillota</taxon>
        <taxon>Bacilli</taxon>
        <taxon>Lactobacillales</taxon>
        <taxon>Lactobacillaceae</taxon>
        <taxon>Bombilactobacillus</taxon>
    </lineage>
</organism>
<protein>
    <recommendedName>
        <fullName evidence="3">Glycine zipper domain-containing protein</fullName>
    </recommendedName>
</protein>
<proteinExistence type="predicted"/>
<dbReference type="RefSeq" id="WP_249512418.1">
    <property type="nucleotide sequence ID" value="NZ_CP093365.1"/>
</dbReference>
<gene>
    <name evidence="1" type="ORF">MOO47_05240</name>
</gene>
<keyword evidence="2" id="KW-1185">Reference proteome</keyword>